<comment type="similarity">
    <text evidence="1">Belongs to the zeta toxin family.</text>
</comment>
<dbReference type="EC" id="2.7.1.176" evidence="2"/>
<dbReference type="Gene3D" id="3.40.50.300">
    <property type="entry name" value="P-loop containing nucleotide triphosphate hydrolases"/>
    <property type="match status" value="1"/>
</dbReference>
<comment type="caution">
    <text evidence="9">The sequence shown here is derived from an EMBL/GenBank/DDBJ whole genome shotgun (WGS) entry which is preliminary data.</text>
</comment>
<evidence type="ECO:0000256" key="3">
    <source>
        <dbReference type="ARBA" id="ARBA00022741"/>
    </source>
</evidence>
<evidence type="ECO:0000256" key="6">
    <source>
        <dbReference type="ARBA" id="ARBA00048178"/>
    </source>
</evidence>
<comment type="catalytic activity">
    <reaction evidence="6">
        <text>UDP-N-acetyl-alpha-D-glucosamine + ATP = UDP-N-acetyl-alpha-D-glucosamine 3'-phosphate + ADP + H(+)</text>
        <dbReference type="Rhea" id="RHEA:32671"/>
        <dbReference type="ChEBI" id="CHEBI:15378"/>
        <dbReference type="ChEBI" id="CHEBI:30616"/>
        <dbReference type="ChEBI" id="CHEBI:57705"/>
        <dbReference type="ChEBI" id="CHEBI:64353"/>
        <dbReference type="ChEBI" id="CHEBI:456216"/>
        <dbReference type="EC" id="2.7.1.176"/>
    </reaction>
</comment>
<gene>
    <name evidence="9" type="ORF">EII34_11670</name>
</gene>
<keyword evidence="3" id="KW-0547">Nucleotide-binding</keyword>
<evidence type="ECO:0000256" key="5">
    <source>
        <dbReference type="ARBA" id="ARBA00032897"/>
    </source>
</evidence>
<evidence type="ECO:0000313" key="10">
    <source>
        <dbReference type="Proteomes" id="UP000280819"/>
    </source>
</evidence>
<dbReference type="InterPro" id="IPR010488">
    <property type="entry name" value="Zeta_toxin_domain"/>
</dbReference>
<dbReference type="GO" id="GO:0005524">
    <property type="term" value="F:ATP binding"/>
    <property type="evidence" value="ECO:0007669"/>
    <property type="project" value="UniProtKB-KW"/>
</dbReference>
<dbReference type="InterPro" id="IPR027417">
    <property type="entry name" value="P-loop_NTPase"/>
</dbReference>
<organism evidence="9 10">
    <name type="scientific">Arachnia propionica</name>
    <dbReference type="NCBI Taxonomy" id="1750"/>
    <lineage>
        <taxon>Bacteria</taxon>
        <taxon>Bacillati</taxon>
        <taxon>Actinomycetota</taxon>
        <taxon>Actinomycetes</taxon>
        <taxon>Propionibacteriales</taxon>
        <taxon>Propionibacteriaceae</taxon>
        <taxon>Arachnia</taxon>
    </lineage>
</organism>
<reference evidence="9 10" key="1">
    <citation type="submission" date="2018-11" db="EMBL/GenBank/DDBJ databases">
        <title>Genomes From Bacteria Associated with the Canine Oral Cavity: a Test Case for Automated Genome-Based Taxonomic Assignment.</title>
        <authorList>
            <person name="Coil D.A."/>
            <person name="Jospin G."/>
            <person name="Darling A.E."/>
            <person name="Wallis C."/>
            <person name="Davis I.J."/>
            <person name="Harris S."/>
            <person name="Eisen J.A."/>
            <person name="Holcombe L.J."/>
            <person name="O'Flynn C."/>
        </authorList>
    </citation>
    <scope>NUCLEOTIDE SEQUENCE [LARGE SCALE GENOMIC DNA]</scope>
    <source>
        <strain evidence="9 10">OH887_COT-365</strain>
    </source>
</reference>
<feature type="region of interest" description="Disordered" evidence="7">
    <location>
        <begin position="324"/>
        <end position="361"/>
    </location>
</feature>
<dbReference type="OrthoDB" id="4451554at2"/>
<feature type="domain" description="Zeta toxin" evidence="8">
    <location>
        <begin position="177"/>
        <end position="285"/>
    </location>
</feature>
<dbReference type="SUPFAM" id="SSF52540">
    <property type="entry name" value="P-loop containing nucleoside triphosphate hydrolases"/>
    <property type="match status" value="1"/>
</dbReference>
<evidence type="ECO:0000313" key="9">
    <source>
        <dbReference type="EMBL" id="RRD04036.1"/>
    </source>
</evidence>
<keyword evidence="4" id="KW-0067">ATP-binding</keyword>
<feature type="compositionally biased region" description="Polar residues" evidence="7">
    <location>
        <begin position="343"/>
        <end position="361"/>
    </location>
</feature>
<name>A0A3P1T5G1_9ACTN</name>
<evidence type="ECO:0000259" key="8">
    <source>
        <dbReference type="Pfam" id="PF06414"/>
    </source>
</evidence>
<dbReference type="GO" id="GO:0016301">
    <property type="term" value="F:kinase activity"/>
    <property type="evidence" value="ECO:0007669"/>
    <property type="project" value="InterPro"/>
</dbReference>
<evidence type="ECO:0000256" key="1">
    <source>
        <dbReference type="ARBA" id="ARBA00009104"/>
    </source>
</evidence>
<proteinExistence type="inferred from homology"/>
<dbReference type="Pfam" id="PF06414">
    <property type="entry name" value="Zeta_toxin"/>
    <property type="match status" value="1"/>
</dbReference>
<dbReference type="EMBL" id="RQZG01000014">
    <property type="protein sequence ID" value="RRD04036.1"/>
    <property type="molecule type" value="Genomic_DNA"/>
</dbReference>
<dbReference type="AlphaFoldDB" id="A0A3P1T5G1"/>
<sequence length="361" mass="39333">MSTTNSNRSPDSRRIIRMTDPTAAVLRRTESQVRGLVQQLAAEHSPPPDPAQGSLWLRLGEAVTQAYRVRAEREGVRGGRAIIMAGPPGAGKSHGVDAVRNALGPEESKRLGVMEDGFITVDADDVKQILLGNPVPGLEIDPDLLAQARDHWDGLIDEHAPEALADGKPLLRGELATLVHPLSTATAGKVREDLLEDQFDVKIEGTLKGKEKGASLVQQLRKQQYEQVTVVAVDTPRQICLEGAHRRWVEPRGQGDVTARYTPPEAVNSTFIEGRASSRCIDNARATHQLASAQSRFTQVDLFIAHRTPTGTVVEHIDRDGRSRSVTLNATAPPTRSAPVRTLSRSRSPFTRTPHTTDIGR</sequence>
<protein>
    <recommendedName>
        <fullName evidence="5">UDP-N-acetylglucosamine kinase</fullName>
        <ecNumber evidence="2">2.7.1.176</ecNumber>
    </recommendedName>
    <alternativeName>
        <fullName evidence="5">UDP-N-acetylglucosamine kinase</fullName>
    </alternativeName>
</protein>
<feature type="compositionally biased region" description="Polar residues" evidence="7">
    <location>
        <begin position="324"/>
        <end position="334"/>
    </location>
</feature>
<accession>A0A3P1T5G1</accession>
<evidence type="ECO:0000256" key="7">
    <source>
        <dbReference type="SAM" id="MobiDB-lite"/>
    </source>
</evidence>
<evidence type="ECO:0000256" key="4">
    <source>
        <dbReference type="ARBA" id="ARBA00022840"/>
    </source>
</evidence>
<evidence type="ECO:0000256" key="2">
    <source>
        <dbReference type="ARBA" id="ARBA00011963"/>
    </source>
</evidence>
<dbReference type="Proteomes" id="UP000280819">
    <property type="component" value="Unassembled WGS sequence"/>
</dbReference>